<evidence type="ECO:0000256" key="1">
    <source>
        <dbReference type="SAM" id="MobiDB-lite"/>
    </source>
</evidence>
<proteinExistence type="predicted"/>
<dbReference type="WBParaSite" id="PDA_v2.g6188.t1">
    <property type="protein sequence ID" value="PDA_v2.g6188.t1"/>
    <property type="gene ID" value="PDA_v2.g6188"/>
</dbReference>
<dbReference type="AlphaFoldDB" id="A0A914QRQ6"/>
<feature type="region of interest" description="Disordered" evidence="1">
    <location>
        <begin position="86"/>
        <end position="138"/>
    </location>
</feature>
<name>A0A914QRQ6_9BILA</name>
<feature type="compositionally biased region" description="Polar residues" evidence="1">
    <location>
        <begin position="119"/>
        <end position="138"/>
    </location>
</feature>
<evidence type="ECO:0000313" key="3">
    <source>
        <dbReference type="WBParaSite" id="PDA_v2.g6188.t1"/>
    </source>
</evidence>
<dbReference type="Proteomes" id="UP000887578">
    <property type="component" value="Unplaced"/>
</dbReference>
<evidence type="ECO:0000313" key="2">
    <source>
        <dbReference type="Proteomes" id="UP000887578"/>
    </source>
</evidence>
<sequence length="257" mass="29000">MSTPQDNNGGNNERRVFSKELQQRLKNPPDPSFIQMVAARLIHPPTTHTSASTRQHQLLLEHLTHLFAPGRNDLPTSFNVPATVPSYSATTTTSPPLPTTTSSTALTTTSVTNDPPPTTSAVASSTNEQSIQVVTSDAPPTQPLKRIQGIVFLYTVVEIYFNDSTFAVVTNLYNFYYYLRVYSPTEILCINSYNCLTTRSFTVDTHYTEYWENNDWLNFLLRCKELSCTGQFLVTTMNDIIQNTWSLRKLHICVTLY</sequence>
<accession>A0A914QRQ6</accession>
<feature type="compositionally biased region" description="Low complexity" evidence="1">
    <location>
        <begin position="86"/>
        <end position="112"/>
    </location>
</feature>
<organism evidence="2 3">
    <name type="scientific">Panagrolaimus davidi</name>
    <dbReference type="NCBI Taxonomy" id="227884"/>
    <lineage>
        <taxon>Eukaryota</taxon>
        <taxon>Metazoa</taxon>
        <taxon>Ecdysozoa</taxon>
        <taxon>Nematoda</taxon>
        <taxon>Chromadorea</taxon>
        <taxon>Rhabditida</taxon>
        <taxon>Tylenchina</taxon>
        <taxon>Panagrolaimomorpha</taxon>
        <taxon>Panagrolaimoidea</taxon>
        <taxon>Panagrolaimidae</taxon>
        <taxon>Panagrolaimus</taxon>
    </lineage>
</organism>
<protein>
    <submittedName>
        <fullName evidence="3">Uncharacterized protein</fullName>
    </submittedName>
</protein>
<reference evidence="3" key="1">
    <citation type="submission" date="2022-11" db="UniProtKB">
        <authorList>
            <consortium name="WormBaseParasite"/>
        </authorList>
    </citation>
    <scope>IDENTIFICATION</scope>
</reference>
<keyword evidence="2" id="KW-1185">Reference proteome</keyword>